<sequence length="667" mass="73850">MAKVISAVRPPCLLPLRRRFFSCRGSAASSPDVEGYREAFARRMSMAGIKPHHRIALGVSGGPDSVALCVLAAGWKSDGLDRADVVCSSSGFIDGLLGIVVDHRLRPESGEEAKCVRDRVSKMGIRCEVAQCDWLDGHPKRSRLQEAARDMRYLILQSICVKHRIGVLLIAHHADDQAELFILRLSRGSGVLGLAGMAFVSQIFPTKFHCPEEDSANDGILLVRPLLDFSKDDMYNVCRGVRQEWVEDPTNQNPLFARNRIRMSLRSLSSCTFKSEMQAIISACRITRSYVDHICDKLISEAVTIMEHGYAIIDIEKLNPLKVEDLCLSRFLTSILQFISQRQRPVRGRISQSLLDYIRNIPCKTALTAAGCYLCAAPGSKGTKVLVCCSMDSPLPSKTEASHPYKGNLCPPTEIEQIIENAKVYTERMVPNASEVHFLQAKSSQDVLCEAKALKLINESTSRSILSLQMEESNNFRLKKEEKPVNELKYESKSAATSLIPLKPGESCYYMNRFLISWKLYDNVSAKATDCHQDAGEGSCDYTCAVDCGSSAAVRNMVDADWLYLANISKCQVQYATEKNMVASTGKTNHYARTAPRADYVQVSAQQALQALKLIPVSARKGLPVLVDSQGLILNIPSIHFKCCPHVQVLIEFKPRVPLGGGYSSYI</sequence>
<dbReference type="PANTHER" id="PTHR43033">
    <property type="entry name" value="TRNA(ILE)-LYSIDINE SYNTHASE-RELATED"/>
    <property type="match status" value="1"/>
</dbReference>
<comment type="catalytic activity">
    <reaction evidence="6">
        <text>cytidine(34) in tRNA(Ile2) + L-lysine + ATP = lysidine(34) in tRNA(Ile2) + AMP + diphosphate + H(+)</text>
        <dbReference type="Rhea" id="RHEA:43744"/>
        <dbReference type="Rhea" id="RHEA-COMP:10625"/>
        <dbReference type="Rhea" id="RHEA-COMP:10670"/>
        <dbReference type="ChEBI" id="CHEBI:15378"/>
        <dbReference type="ChEBI" id="CHEBI:30616"/>
        <dbReference type="ChEBI" id="CHEBI:32551"/>
        <dbReference type="ChEBI" id="CHEBI:33019"/>
        <dbReference type="ChEBI" id="CHEBI:82748"/>
        <dbReference type="ChEBI" id="CHEBI:83665"/>
        <dbReference type="ChEBI" id="CHEBI:456215"/>
        <dbReference type="EC" id="6.3.4.19"/>
    </reaction>
</comment>
<protein>
    <recommendedName>
        <fullName evidence="1">tRNA(Ile)-lysidine synthetase</fullName>
        <ecNumber evidence="1">6.3.4.19</ecNumber>
    </recommendedName>
</protein>
<dbReference type="InterPro" id="IPR012094">
    <property type="entry name" value="tRNA_Ile_lys_synt"/>
</dbReference>
<dbReference type="Gene3D" id="3.40.50.620">
    <property type="entry name" value="HUPs"/>
    <property type="match status" value="1"/>
</dbReference>
<dbReference type="Proteomes" id="UP001180020">
    <property type="component" value="Unassembled WGS sequence"/>
</dbReference>
<keyword evidence="9" id="KW-1185">Reference proteome</keyword>
<dbReference type="SUPFAM" id="SSF52402">
    <property type="entry name" value="Adenine nucleotide alpha hydrolases-like"/>
    <property type="match status" value="1"/>
</dbReference>
<evidence type="ECO:0000256" key="6">
    <source>
        <dbReference type="ARBA" id="ARBA00048539"/>
    </source>
</evidence>
<dbReference type="PANTHER" id="PTHR43033:SF5">
    <property type="entry name" value="TRNA(ILE)-LYSIDINE SYNTHETASE"/>
    <property type="match status" value="1"/>
</dbReference>
<comment type="caution">
    <text evidence="8">The sequence shown here is derived from an EMBL/GenBank/DDBJ whole genome shotgun (WGS) entry which is preliminary data.</text>
</comment>
<dbReference type="EMBL" id="JAUJYO010000018">
    <property type="protein sequence ID" value="KAK1290919.1"/>
    <property type="molecule type" value="Genomic_DNA"/>
</dbReference>
<dbReference type="NCBIfam" id="TIGR02432">
    <property type="entry name" value="lysidine_TilS_N"/>
    <property type="match status" value="1"/>
</dbReference>
<evidence type="ECO:0000313" key="8">
    <source>
        <dbReference type="EMBL" id="KAK1290919.1"/>
    </source>
</evidence>
<dbReference type="InterPro" id="IPR014729">
    <property type="entry name" value="Rossmann-like_a/b/a_fold"/>
</dbReference>
<proteinExistence type="inferred from homology"/>
<evidence type="ECO:0000256" key="5">
    <source>
        <dbReference type="ARBA" id="ARBA00022840"/>
    </source>
</evidence>
<gene>
    <name evidence="8" type="ORF">QJS10_CPB18g01171</name>
</gene>
<keyword evidence="5" id="KW-0067">ATP-binding</keyword>
<evidence type="ECO:0000256" key="3">
    <source>
        <dbReference type="ARBA" id="ARBA00022694"/>
    </source>
</evidence>
<dbReference type="InterPro" id="IPR011063">
    <property type="entry name" value="TilS/TtcA_N"/>
</dbReference>
<evidence type="ECO:0000256" key="4">
    <source>
        <dbReference type="ARBA" id="ARBA00022741"/>
    </source>
</evidence>
<reference evidence="8" key="1">
    <citation type="journal article" date="2023" name="Nat. Commun.">
        <title>Diploid and tetraploid genomes of Acorus and the evolution of monocots.</title>
        <authorList>
            <person name="Ma L."/>
            <person name="Liu K.W."/>
            <person name="Li Z."/>
            <person name="Hsiao Y.Y."/>
            <person name="Qi Y."/>
            <person name="Fu T."/>
            <person name="Tang G.D."/>
            <person name="Zhang D."/>
            <person name="Sun W.H."/>
            <person name="Liu D.K."/>
            <person name="Li Y."/>
            <person name="Chen G.Z."/>
            <person name="Liu X.D."/>
            <person name="Liao X.Y."/>
            <person name="Jiang Y.T."/>
            <person name="Yu X."/>
            <person name="Hao Y."/>
            <person name="Huang J."/>
            <person name="Zhao X.W."/>
            <person name="Ke S."/>
            <person name="Chen Y.Y."/>
            <person name="Wu W.L."/>
            <person name="Hsu J.L."/>
            <person name="Lin Y.F."/>
            <person name="Huang M.D."/>
            <person name="Li C.Y."/>
            <person name="Huang L."/>
            <person name="Wang Z.W."/>
            <person name="Zhao X."/>
            <person name="Zhong W.Y."/>
            <person name="Peng D.H."/>
            <person name="Ahmad S."/>
            <person name="Lan S."/>
            <person name="Zhang J.S."/>
            <person name="Tsai W.C."/>
            <person name="Van de Peer Y."/>
            <person name="Liu Z.J."/>
        </authorList>
    </citation>
    <scope>NUCLEOTIDE SEQUENCE</scope>
    <source>
        <strain evidence="8">CP</strain>
    </source>
</reference>
<accession>A0AAV9CQB4</accession>
<feature type="domain" description="tRNA(Ile)-lysidine/2-thiocytidine synthase N-terminal" evidence="7">
    <location>
        <begin position="55"/>
        <end position="263"/>
    </location>
</feature>
<dbReference type="AlphaFoldDB" id="A0AAV9CQB4"/>
<evidence type="ECO:0000256" key="1">
    <source>
        <dbReference type="ARBA" id="ARBA00013267"/>
    </source>
</evidence>
<keyword evidence="2" id="KW-0436">Ligase</keyword>
<evidence type="ECO:0000259" key="7">
    <source>
        <dbReference type="Pfam" id="PF01171"/>
    </source>
</evidence>
<dbReference type="GO" id="GO:0032267">
    <property type="term" value="F:tRNA(Ile)-lysidine synthase activity"/>
    <property type="evidence" value="ECO:0007669"/>
    <property type="project" value="UniProtKB-EC"/>
</dbReference>
<evidence type="ECO:0000256" key="2">
    <source>
        <dbReference type="ARBA" id="ARBA00022598"/>
    </source>
</evidence>
<dbReference type="GO" id="GO:0008033">
    <property type="term" value="P:tRNA processing"/>
    <property type="evidence" value="ECO:0007669"/>
    <property type="project" value="UniProtKB-KW"/>
</dbReference>
<evidence type="ECO:0000313" key="9">
    <source>
        <dbReference type="Proteomes" id="UP001180020"/>
    </source>
</evidence>
<name>A0AAV9CQB4_ACOCL</name>
<reference evidence="8" key="2">
    <citation type="submission" date="2023-06" db="EMBL/GenBank/DDBJ databases">
        <authorList>
            <person name="Ma L."/>
            <person name="Liu K.-W."/>
            <person name="Li Z."/>
            <person name="Hsiao Y.-Y."/>
            <person name="Qi Y."/>
            <person name="Fu T."/>
            <person name="Tang G."/>
            <person name="Zhang D."/>
            <person name="Sun W.-H."/>
            <person name="Liu D.-K."/>
            <person name="Li Y."/>
            <person name="Chen G.-Z."/>
            <person name="Liu X.-D."/>
            <person name="Liao X.-Y."/>
            <person name="Jiang Y.-T."/>
            <person name="Yu X."/>
            <person name="Hao Y."/>
            <person name="Huang J."/>
            <person name="Zhao X.-W."/>
            <person name="Ke S."/>
            <person name="Chen Y.-Y."/>
            <person name="Wu W.-L."/>
            <person name="Hsu J.-L."/>
            <person name="Lin Y.-F."/>
            <person name="Huang M.-D."/>
            <person name="Li C.-Y."/>
            <person name="Huang L."/>
            <person name="Wang Z.-W."/>
            <person name="Zhao X."/>
            <person name="Zhong W.-Y."/>
            <person name="Peng D.-H."/>
            <person name="Ahmad S."/>
            <person name="Lan S."/>
            <person name="Zhang J.-S."/>
            <person name="Tsai W.-C."/>
            <person name="Van De Peer Y."/>
            <person name="Liu Z.-J."/>
        </authorList>
    </citation>
    <scope>NUCLEOTIDE SEQUENCE</scope>
    <source>
        <strain evidence="8">CP</strain>
        <tissue evidence="8">Leaves</tissue>
    </source>
</reference>
<dbReference type="EC" id="6.3.4.19" evidence="1"/>
<dbReference type="HAMAP" id="MF_01161">
    <property type="entry name" value="tRNA_Ile_lys_synt"/>
    <property type="match status" value="1"/>
</dbReference>
<dbReference type="InterPro" id="IPR012795">
    <property type="entry name" value="tRNA_Ile_lys_synt_N"/>
</dbReference>
<dbReference type="CDD" id="cd01992">
    <property type="entry name" value="TilS_N"/>
    <property type="match status" value="1"/>
</dbReference>
<dbReference type="GO" id="GO:0005524">
    <property type="term" value="F:ATP binding"/>
    <property type="evidence" value="ECO:0007669"/>
    <property type="project" value="UniProtKB-KW"/>
</dbReference>
<keyword evidence="3" id="KW-0819">tRNA processing</keyword>
<keyword evidence="4" id="KW-0547">Nucleotide-binding</keyword>
<dbReference type="Pfam" id="PF01171">
    <property type="entry name" value="ATP_bind_3"/>
    <property type="match status" value="1"/>
</dbReference>
<organism evidence="8 9">
    <name type="scientific">Acorus calamus</name>
    <name type="common">Sweet flag</name>
    <dbReference type="NCBI Taxonomy" id="4465"/>
    <lineage>
        <taxon>Eukaryota</taxon>
        <taxon>Viridiplantae</taxon>
        <taxon>Streptophyta</taxon>
        <taxon>Embryophyta</taxon>
        <taxon>Tracheophyta</taxon>
        <taxon>Spermatophyta</taxon>
        <taxon>Magnoliopsida</taxon>
        <taxon>Liliopsida</taxon>
        <taxon>Acoraceae</taxon>
        <taxon>Acorus</taxon>
    </lineage>
</organism>